<dbReference type="InterPro" id="IPR026040">
    <property type="entry name" value="HyI-like"/>
</dbReference>
<dbReference type="Gene3D" id="3.20.20.150">
    <property type="entry name" value="Divalent-metal-dependent TIM barrel enzymes"/>
    <property type="match status" value="1"/>
</dbReference>
<dbReference type="InterPro" id="IPR050417">
    <property type="entry name" value="Sugar_Epim/Isomerase"/>
</dbReference>
<comment type="similarity">
    <text evidence="2">Belongs to the hyi family.</text>
</comment>
<feature type="active site" description="Proton donor/acceptor" evidence="3">
    <location>
        <position position="231"/>
    </location>
</feature>
<dbReference type="AlphaFoldDB" id="A0A6P1TMW6"/>
<sequence length="262" mass="30012">MKFDACIDMVFQGEIFSKALEKTKEAGITSYEFWSWWDKDIETILESQKALNMKCISFCTKFVTLLDPLKRQEYIKGLEESIRMAKDFGVNILISQVGNRIPEKSYKEQWDSLATGLRECDSLLKKNDITLVVEPLNLMDHPGYFLTDSKEAFRLIKEVDSKNVKILYDIYHFQVSEGNLIQTITEHISDIGHFHCAGNPGRGNVTEGEINYSEVFRKIQKLGYDGYMGLEGKLLEKRIEGLKDAKLLFDTSIAKIVGNKVQ</sequence>
<dbReference type="RefSeq" id="WP_161838492.1">
    <property type="nucleotide sequence ID" value="NZ_CP048000.1"/>
</dbReference>
<protein>
    <submittedName>
        <fullName evidence="5">TIM barrel protein</fullName>
    </submittedName>
</protein>
<accession>A0A6P1TMW6</accession>
<evidence type="ECO:0000313" key="6">
    <source>
        <dbReference type="Proteomes" id="UP000464314"/>
    </source>
</evidence>
<dbReference type="GO" id="GO:0016853">
    <property type="term" value="F:isomerase activity"/>
    <property type="evidence" value="ECO:0007669"/>
    <property type="project" value="UniProtKB-KW"/>
</dbReference>
<dbReference type="Proteomes" id="UP000464314">
    <property type="component" value="Chromosome"/>
</dbReference>
<evidence type="ECO:0000256" key="2">
    <source>
        <dbReference type="PIRNR" id="PIRNR006241"/>
    </source>
</evidence>
<dbReference type="InterPro" id="IPR013022">
    <property type="entry name" value="Xyl_isomerase-like_TIM-brl"/>
</dbReference>
<dbReference type="SUPFAM" id="SSF51658">
    <property type="entry name" value="Xylose isomerase-like"/>
    <property type="match status" value="1"/>
</dbReference>
<reference evidence="5 6" key="1">
    <citation type="submission" date="2020-01" db="EMBL/GenBank/DDBJ databases">
        <title>Genome analysis of Anaerocolumna sp. CBA3638.</title>
        <authorList>
            <person name="Kim J."/>
            <person name="Roh S.W."/>
        </authorList>
    </citation>
    <scope>NUCLEOTIDE SEQUENCE [LARGE SCALE GENOMIC DNA]</scope>
    <source>
        <strain evidence="5 6">CBA3638</strain>
    </source>
</reference>
<organism evidence="5 6">
    <name type="scientific">Anaerocolumna sedimenticola</name>
    <dbReference type="NCBI Taxonomy" id="2696063"/>
    <lineage>
        <taxon>Bacteria</taxon>
        <taxon>Bacillati</taxon>
        <taxon>Bacillota</taxon>
        <taxon>Clostridia</taxon>
        <taxon>Lachnospirales</taxon>
        <taxon>Lachnospiraceae</taxon>
        <taxon>Anaerocolumna</taxon>
    </lineage>
</organism>
<dbReference type="PANTHER" id="PTHR43489">
    <property type="entry name" value="ISOMERASE"/>
    <property type="match status" value="1"/>
</dbReference>
<dbReference type="PIRSF" id="PIRSF006241">
    <property type="entry name" value="HyI"/>
    <property type="match status" value="1"/>
</dbReference>
<dbReference type="KEGG" id="anr:Ana3638_13540"/>
<feature type="active site" description="Proton donor/acceptor" evidence="3">
    <location>
        <position position="134"/>
    </location>
</feature>
<evidence type="ECO:0000256" key="3">
    <source>
        <dbReference type="PIRSR" id="PIRSR006241-50"/>
    </source>
</evidence>
<dbReference type="EMBL" id="CP048000">
    <property type="protein sequence ID" value="QHQ61667.1"/>
    <property type="molecule type" value="Genomic_DNA"/>
</dbReference>
<dbReference type="PANTHER" id="PTHR43489:SF3">
    <property type="entry name" value="XYLOSE ISOMERASE DOMAIN PROTEIN TIM BARREL"/>
    <property type="match status" value="1"/>
</dbReference>
<gene>
    <name evidence="5" type="ORF">Ana3638_13540</name>
</gene>
<proteinExistence type="inferred from homology"/>
<keyword evidence="1 2" id="KW-0413">Isomerase</keyword>
<evidence type="ECO:0000313" key="5">
    <source>
        <dbReference type="EMBL" id="QHQ61667.1"/>
    </source>
</evidence>
<keyword evidence="6" id="KW-1185">Reference proteome</keyword>
<name>A0A6P1TMW6_9FIRM</name>
<dbReference type="InterPro" id="IPR036237">
    <property type="entry name" value="Xyl_isomerase-like_sf"/>
</dbReference>
<feature type="domain" description="Xylose isomerase-like TIM barrel" evidence="4">
    <location>
        <begin position="21"/>
        <end position="233"/>
    </location>
</feature>
<dbReference type="Pfam" id="PF01261">
    <property type="entry name" value="AP_endonuc_2"/>
    <property type="match status" value="1"/>
</dbReference>
<evidence type="ECO:0000256" key="1">
    <source>
        <dbReference type="ARBA" id="ARBA00023235"/>
    </source>
</evidence>
<evidence type="ECO:0000259" key="4">
    <source>
        <dbReference type="Pfam" id="PF01261"/>
    </source>
</evidence>